<reference evidence="1 2" key="1">
    <citation type="submission" date="2024-06" db="EMBL/GenBank/DDBJ databases">
        <title>The draft genome of Grus japonensis, version 3.</title>
        <authorList>
            <person name="Nabeshima K."/>
            <person name="Suzuki S."/>
            <person name="Onuma M."/>
        </authorList>
    </citation>
    <scope>NUCLEOTIDE SEQUENCE [LARGE SCALE GENOMIC DNA]</scope>
    <source>
        <strain evidence="1 2">451A</strain>
    </source>
</reference>
<gene>
    <name evidence="1" type="ORF">GRJ2_000744100</name>
</gene>
<sequence>MVKTMVIQIVLLQPLEVHIGVHTSTLQPMEDPMPQQVDGNILKEDTACGKPMLEQAPGRSCIPCRAAHTGADFLAGPVSCGRPTLEQFVPEGLYPMDKTHTGEVPERPQPVRRTHVGAVNEGMHPVGGPSMVRSVPEGLYPVEKTHAGAVREGLQPMGRTHIGARWRGWTLRKASLMDYVNKETVSAFGEHELFLKFMQFSWHDQ</sequence>
<dbReference type="EMBL" id="BAAFJT010000002">
    <property type="protein sequence ID" value="GAB0182788.1"/>
    <property type="molecule type" value="Genomic_DNA"/>
</dbReference>
<dbReference type="AlphaFoldDB" id="A0ABC9WBQ9"/>
<proteinExistence type="predicted"/>
<accession>A0ABC9WBQ9</accession>
<protein>
    <submittedName>
        <fullName evidence="1">AN1-type zinc finger protein 5-like</fullName>
    </submittedName>
</protein>
<evidence type="ECO:0000313" key="1">
    <source>
        <dbReference type="EMBL" id="GAB0182788.1"/>
    </source>
</evidence>
<comment type="caution">
    <text evidence="1">The sequence shown here is derived from an EMBL/GenBank/DDBJ whole genome shotgun (WGS) entry which is preliminary data.</text>
</comment>
<organism evidence="1 2">
    <name type="scientific">Grus japonensis</name>
    <name type="common">Japanese crane</name>
    <name type="synonym">Red-crowned crane</name>
    <dbReference type="NCBI Taxonomy" id="30415"/>
    <lineage>
        <taxon>Eukaryota</taxon>
        <taxon>Metazoa</taxon>
        <taxon>Chordata</taxon>
        <taxon>Craniata</taxon>
        <taxon>Vertebrata</taxon>
        <taxon>Euteleostomi</taxon>
        <taxon>Archelosauria</taxon>
        <taxon>Archosauria</taxon>
        <taxon>Dinosauria</taxon>
        <taxon>Saurischia</taxon>
        <taxon>Theropoda</taxon>
        <taxon>Coelurosauria</taxon>
        <taxon>Aves</taxon>
        <taxon>Neognathae</taxon>
        <taxon>Neoaves</taxon>
        <taxon>Gruiformes</taxon>
        <taxon>Gruidae</taxon>
        <taxon>Grus</taxon>
    </lineage>
</organism>
<evidence type="ECO:0000313" key="2">
    <source>
        <dbReference type="Proteomes" id="UP001623348"/>
    </source>
</evidence>
<name>A0ABC9WBQ9_GRUJA</name>
<dbReference type="Proteomes" id="UP001623348">
    <property type="component" value="Unassembled WGS sequence"/>
</dbReference>
<keyword evidence="2" id="KW-1185">Reference proteome</keyword>